<evidence type="ECO:0000256" key="1">
    <source>
        <dbReference type="SAM" id="Phobius"/>
    </source>
</evidence>
<gene>
    <name evidence="3" type="primary">LOC106474231</name>
</gene>
<feature type="transmembrane region" description="Helical" evidence="1">
    <location>
        <begin position="21"/>
        <end position="41"/>
    </location>
</feature>
<protein>
    <submittedName>
        <fullName evidence="3">Glycosylphosphatidylinositol anchor attachment 1 protein-like</fullName>
    </submittedName>
</protein>
<organism evidence="2 3">
    <name type="scientific">Limulus polyphemus</name>
    <name type="common">Atlantic horseshoe crab</name>
    <dbReference type="NCBI Taxonomy" id="6850"/>
    <lineage>
        <taxon>Eukaryota</taxon>
        <taxon>Metazoa</taxon>
        <taxon>Ecdysozoa</taxon>
        <taxon>Arthropoda</taxon>
        <taxon>Chelicerata</taxon>
        <taxon>Merostomata</taxon>
        <taxon>Xiphosura</taxon>
        <taxon>Limulidae</taxon>
        <taxon>Limulus</taxon>
    </lineage>
</organism>
<dbReference type="Gene3D" id="3.40.630.10">
    <property type="entry name" value="Zn peptidases"/>
    <property type="match status" value="1"/>
</dbReference>
<dbReference type="PIRSF" id="PIRSF036762">
    <property type="entry name" value="GAA1"/>
    <property type="match status" value="1"/>
</dbReference>
<sequence length="627" mass="70662">MGLLTDTKEHSKLIILFKQHGNKLCFLSYVVGIVWFCLLAWEPYNNRTYFSENALLPGLVQREFSPGHETSRFFQSLKEEAGSHARIPYAWLGAQFRQMGLDVYDHNYTLHYPFGSKPNFTGKNLYAILRAPRAASTEAILLSVPYRTPENQHGSTLPGIALMLSLAKFFRRQLYWAKDIIFLVTEHELVGFQAWLDAYHNSKTAPGVLDSGELEGRSGAIQAAINLEIHSDKISHFDVKIEGQNGQLPNLDLFNLVVELSTRESVPSTFHQKSNPVESESWKGWKQAFSTLMSMVALQATGLPTGGHGLFHRYAIQALTIKGESNGPGGIRASFVHMGRVIEGVFRSLNNLLERFHQSFFFYLLPSTRRYVSIGLYMPAFGLIAAPLLIKALNLYLSLQSSKDLDKKATPGMENKDEDAREETFPSLWQALPLVFSSHILGCLVYLSPEYFDRIGMLADFQLEDGIFMGMAALLLAVLVVPLFSRRLKRCGGSHGIYRCIVLLELGAFFYTLSLINVSLATFLAVVYVPVAVLAGTSSRRIFTWVHSLLLLLIHPLMLVYLVLLVNSAYLDTSTKMVDHMFRAYTGVKKVVLYSVEDWYIYSNWNFVIASGVLLPVWLQLWFLPTL</sequence>
<reference evidence="3" key="1">
    <citation type="submission" date="2025-08" db="UniProtKB">
        <authorList>
            <consortium name="RefSeq"/>
        </authorList>
    </citation>
    <scope>IDENTIFICATION</scope>
    <source>
        <tissue evidence="3">Muscle</tissue>
    </source>
</reference>
<feature type="transmembrane region" description="Helical" evidence="1">
    <location>
        <begin position="605"/>
        <end position="624"/>
    </location>
</feature>
<name>A0ABM1BX65_LIMPO</name>
<keyword evidence="1" id="KW-0812">Transmembrane</keyword>
<dbReference type="InterPro" id="IPR007246">
    <property type="entry name" value="Gaa1"/>
</dbReference>
<dbReference type="PANTHER" id="PTHR13304:SF0">
    <property type="entry name" value="GLYCOSYLPHOSPHATIDYLINOSITOL ANCHOR ATTACHMENT 1 PROTEIN"/>
    <property type="match status" value="1"/>
</dbReference>
<evidence type="ECO:0000313" key="3">
    <source>
        <dbReference type="RefSeq" id="XP_013790376.1"/>
    </source>
</evidence>
<dbReference type="GeneID" id="106474231"/>
<dbReference type="PANTHER" id="PTHR13304">
    <property type="entry name" value="GLYCOSYLPHOSPHATIDYLINOSITOL ANCHOR ATTACHMENT 1 PROTEIN"/>
    <property type="match status" value="1"/>
</dbReference>
<accession>A0ABM1BX65</accession>
<keyword evidence="1" id="KW-0472">Membrane</keyword>
<dbReference type="RefSeq" id="XP_013790376.1">
    <property type="nucleotide sequence ID" value="XM_013934922.2"/>
</dbReference>
<feature type="transmembrane region" description="Helical" evidence="1">
    <location>
        <begin position="549"/>
        <end position="571"/>
    </location>
</feature>
<dbReference type="Pfam" id="PF04114">
    <property type="entry name" value="Gaa1"/>
    <property type="match status" value="1"/>
</dbReference>
<proteinExistence type="predicted"/>
<feature type="transmembrane region" description="Helical" evidence="1">
    <location>
        <begin position="376"/>
        <end position="397"/>
    </location>
</feature>
<keyword evidence="1" id="KW-1133">Transmembrane helix</keyword>
<feature type="transmembrane region" description="Helical" evidence="1">
    <location>
        <begin position="467"/>
        <end position="484"/>
    </location>
</feature>
<dbReference type="Proteomes" id="UP000694941">
    <property type="component" value="Unplaced"/>
</dbReference>
<evidence type="ECO:0000313" key="2">
    <source>
        <dbReference type="Proteomes" id="UP000694941"/>
    </source>
</evidence>
<keyword evidence="2" id="KW-1185">Reference proteome</keyword>